<name>A0ABV3LBY6_9RHOB</name>
<accession>A0ABV3LBY6</accession>
<reference evidence="1 2" key="1">
    <citation type="submission" date="2024-07" db="EMBL/GenBank/DDBJ databases">
        <authorList>
            <person name="Kang M."/>
        </authorList>
    </citation>
    <scope>NUCLEOTIDE SEQUENCE [LARGE SCALE GENOMIC DNA]</scope>
    <source>
        <strain evidence="1 2">DFM31</strain>
    </source>
</reference>
<dbReference type="EMBL" id="JBFBVU010000064">
    <property type="protein sequence ID" value="MEV8469012.1"/>
    <property type="molecule type" value="Genomic_DNA"/>
</dbReference>
<feature type="non-terminal residue" evidence="1">
    <location>
        <position position="1"/>
    </location>
</feature>
<evidence type="ECO:0000313" key="2">
    <source>
        <dbReference type="Proteomes" id="UP001553161"/>
    </source>
</evidence>
<evidence type="ECO:0000313" key="1">
    <source>
        <dbReference type="EMBL" id="MEV8469012.1"/>
    </source>
</evidence>
<comment type="caution">
    <text evidence="1">The sequence shown here is derived from an EMBL/GenBank/DDBJ whole genome shotgun (WGS) entry which is preliminary data.</text>
</comment>
<dbReference type="Proteomes" id="UP001553161">
    <property type="component" value="Unassembled WGS sequence"/>
</dbReference>
<protein>
    <submittedName>
        <fullName evidence="1">Uncharacterized protein</fullName>
    </submittedName>
</protein>
<organism evidence="1 2">
    <name type="scientific">Meridianimarinicoccus marinus</name>
    <dbReference type="NCBI Taxonomy" id="3231483"/>
    <lineage>
        <taxon>Bacteria</taxon>
        <taxon>Pseudomonadati</taxon>
        <taxon>Pseudomonadota</taxon>
        <taxon>Alphaproteobacteria</taxon>
        <taxon>Rhodobacterales</taxon>
        <taxon>Paracoccaceae</taxon>
        <taxon>Meridianimarinicoccus</taxon>
    </lineage>
</organism>
<keyword evidence="2" id="KW-1185">Reference proteome</keyword>
<gene>
    <name evidence="1" type="ORF">AB0T83_19965</name>
</gene>
<proteinExistence type="predicted"/>
<dbReference type="RefSeq" id="WP_366194965.1">
    <property type="nucleotide sequence ID" value="NZ_JBFBVU010000064.1"/>
</dbReference>
<sequence>SMVGISQALRRLSGMLVGPGMKTGFWLVIDAPLLWFSRGSVRNAVFEEERCAPAVCARREFLHRGFWHVRRSVGRQLDRWSAYER</sequence>